<dbReference type="GO" id="GO:0032259">
    <property type="term" value="P:methylation"/>
    <property type="evidence" value="ECO:0007669"/>
    <property type="project" value="UniProtKB-KW"/>
</dbReference>
<evidence type="ECO:0000259" key="1">
    <source>
        <dbReference type="Pfam" id="PF08241"/>
    </source>
</evidence>
<dbReference type="RefSeq" id="WP_167462472.1">
    <property type="nucleotide sequence ID" value="NZ_CP046171.1"/>
</dbReference>
<feature type="domain" description="Methyltransferase type 11" evidence="1">
    <location>
        <begin position="35"/>
        <end position="80"/>
    </location>
</feature>
<dbReference type="GO" id="GO:0008757">
    <property type="term" value="F:S-adenosylmethionine-dependent methyltransferase activity"/>
    <property type="evidence" value="ECO:0007669"/>
    <property type="project" value="InterPro"/>
</dbReference>
<dbReference type="InterPro" id="IPR029063">
    <property type="entry name" value="SAM-dependent_MTases_sf"/>
</dbReference>
<reference evidence="2 3" key="1">
    <citation type="journal article" date="2019" name="ACS Chem. Biol.">
        <title>Identification and Mobilization of a Cryptic Antibiotic Biosynthesis Gene Locus from a Human-Pathogenic Nocardia Isolate.</title>
        <authorList>
            <person name="Herisse M."/>
            <person name="Ishida K."/>
            <person name="Porter J.L."/>
            <person name="Howden B."/>
            <person name="Hertweck C."/>
            <person name="Stinear T.P."/>
            <person name="Pidot S.J."/>
        </authorList>
    </citation>
    <scope>NUCLEOTIDE SEQUENCE [LARGE SCALE GENOMIC DNA]</scope>
    <source>
        <strain evidence="2 3">AUSMDU00024985</strain>
    </source>
</reference>
<keyword evidence="2" id="KW-0808">Transferase</keyword>
<sequence>MSDVTQEGCAAHNSHIEHRYCNKRQPDRVDIGLRPKEKLEFEVADAANLPFTDQQFDGAHALESLLHMPYKFLALRKMRRGGTSMRRRAADSAA</sequence>
<evidence type="ECO:0000313" key="2">
    <source>
        <dbReference type="EMBL" id="QIS03404.1"/>
    </source>
</evidence>
<proteinExistence type="predicted"/>
<dbReference type="EMBL" id="CP046171">
    <property type="protein sequence ID" value="QIS03404.1"/>
    <property type="molecule type" value="Genomic_DNA"/>
</dbReference>
<dbReference type="Proteomes" id="UP000501705">
    <property type="component" value="Chromosome"/>
</dbReference>
<organism evidence="2 3">
    <name type="scientific">Nocardia brasiliensis</name>
    <dbReference type="NCBI Taxonomy" id="37326"/>
    <lineage>
        <taxon>Bacteria</taxon>
        <taxon>Bacillati</taxon>
        <taxon>Actinomycetota</taxon>
        <taxon>Actinomycetes</taxon>
        <taxon>Mycobacteriales</taxon>
        <taxon>Nocardiaceae</taxon>
        <taxon>Nocardia</taxon>
    </lineage>
</organism>
<keyword evidence="2" id="KW-0489">Methyltransferase</keyword>
<dbReference type="Gene3D" id="3.40.50.150">
    <property type="entry name" value="Vaccinia Virus protein VP39"/>
    <property type="match status" value="1"/>
</dbReference>
<evidence type="ECO:0000313" key="3">
    <source>
        <dbReference type="Proteomes" id="UP000501705"/>
    </source>
</evidence>
<protein>
    <submittedName>
        <fullName evidence="2">Methyltransferase domain-containing protein</fullName>
    </submittedName>
</protein>
<dbReference type="Pfam" id="PF08241">
    <property type="entry name" value="Methyltransf_11"/>
    <property type="match status" value="1"/>
</dbReference>
<dbReference type="InterPro" id="IPR013216">
    <property type="entry name" value="Methyltransf_11"/>
</dbReference>
<dbReference type="AlphaFoldDB" id="A0A6G9XR56"/>
<name>A0A6G9XR56_NOCBR</name>
<gene>
    <name evidence="2" type="ORF">F5X71_14705</name>
</gene>
<accession>A0A6G9XR56</accession>
<dbReference type="SUPFAM" id="SSF53335">
    <property type="entry name" value="S-adenosyl-L-methionine-dependent methyltransferases"/>
    <property type="match status" value="1"/>
</dbReference>